<keyword evidence="13 16" id="KW-0573">Peptidoglycan synthesis</keyword>
<dbReference type="PANTHER" id="PTHR23132:SF23">
    <property type="entry name" value="D-ALANINE--D-ALANINE LIGASE B"/>
    <property type="match status" value="1"/>
</dbReference>
<dbReference type="Proteomes" id="UP000016543">
    <property type="component" value="Unassembled WGS sequence"/>
</dbReference>
<dbReference type="Gene3D" id="3.30.470.20">
    <property type="entry name" value="ATP-grasp fold, B domain"/>
    <property type="match status" value="1"/>
</dbReference>
<dbReference type="PANTHER" id="PTHR23132">
    <property type="entry name" value="D-ALANINE--D-ALANINE LIGASE"/>
    <property type="match status" value="1"/>
</dbReference>
<dbReference type="RefSeq" id="WP_006956768.1">
    <property type="nucleotide sequence ID" value="NZ_CH672409.1"/>
</dbReference>
<dbReference type="NCBIfam" id="NF002378">
    <property type="entry name" value="PRK01372.1"/>
    <property type="match status" value="1"/>
</dbReference>
<keyword evidence="9 16" id="KW-0436">Ligase</keyword>
<keyword evidence="10 17" id="KW-0547">Nucleotide-binding</keyword>
<dbReference type="InterPro" id="IPR013815">
    <property type="entry name" value="ATP_grasp_subdomain_1"/>
</dbReference>
<comment type="catalytic activity">
    <reaction evidence="15 16">
        <text>2 D-alanine + ATP = D-alanyl-D-alanine + ADP + phosphate + H(+)</text>
        <dbReference type="Rhea" id="RHEA:11224"/>
        <dbReference type="ChEBI" id="CHEBI:15378"/>
        <dbReference type="ChEBI" id="CHEBI:30616"/>
        <dbReference type="ChEBI" id="CHEBI:43474"/>
        <dbReference type="ChEBI" id="CHEBI:57416"/>
        <dbReference type="ChEBI" id="CHEBI:57822"/>
        <dbReference type="ChEBI" id="CHEBI:456216"/>
        <dbReference type="EC" id="6.3.2.4"/>
    </reaction>
</comment>
<evidence type="ECO:0000256" key="12">
    <source>
        <dbReference type="ARBA" id="ARBA00022960"/>
    </source>
</evidence>
<comment type="cofactor">
    <cofactor evidence="1">
        <name>Mn(2+)</name>
        <dbReference type="ChEBI" id="CHEBI:29035"/>
    </cofactor>
</comment>
<evidence type="ECO:0000256" key="7">
    <source>
        <dbReference type="ARBA" id="ARBA00012216"/>
    </source>
</evidence>
<evidence type="ECO:0000256" key="6">
    <source>
        <dbReference type="ARBA" id="ARBA00010871"/>
    </source>
</evidence>
<comment type="subcellular location">
    <subcellularLocation>
        <location evidence="4 16">Cytoplasm</location>
    </subcellularLocation>
</comment>
<dbReference type="Pfam" id="PF07478">
    <property type="entry name" value="Dala_Dala_lig_C"/>
    <property type="match status" value="1"/>
</dbReference>
<dbReference type="EMBL" id="AAMX01000014">
    <property type="protein sequence ID" value="EAQ31615.1"/>
    <property type="molecule type" value="Genomic_DNA"/>
</dbReference>
<dbReference type="NCBIfam" id="TIGR01205">
    <property type="entry name" value="D_ala_D_alaTIGR"/>
    <property type="match status" value="1"/>
</dbReference>
<dbReference type="InterPro" id="IPR011761">
    <property type="entry name" value="ATP-grasp"/>
</dbReference>
<proteinExistence type="inferred from homology"/>
<keyword evidence="20" id="KW-1185">Reference proteome</keyword>
<evidence type="ECO:0000256" key="4">
    <source>
        <dbReference type="ARBA" id="ARBA00004496"/>
    </source>
</evidence>
<dbReference type="InterPro" id="IPR000291">
    <property type="entry name" value="D-Ala_lig_Van_CS"/>
</dbReference>
<gene>
    <name evidence="16" type="primary">ddl</name>
    <name evidence="19" type="ORF">OS145_05210</name>
</gene>
<evidence type="ECO:0000256" key="17">
    <source>
        <dbReference type="PROSITE-ProRule" id="PRU00409"/>
    </source>
</evidence>
<evidence type="ECO:0000256" key="10">
    <source>
        <dbReference type="ARBA" id="ARBA00022741"/>
    </source>
</evidence>
<evidence type="ECO:0000256" key="11">
    <source>
        <dbReference type="ARBA" id="ARBA00022840"/>
    </source>
</evidence>
<dbReference type="Gene3D" id="3.30.1490.20">
    <property type="entry name" value="ATP-grasp fold, A domain"/>
    <property type="match status" value="1"/>
</dbReference>
<evidence type="ECO:0000256" key="3">
    <source>
        <dbReference type="ARBA" id="ARBA00003921"/>
    </source>
</evidence>
<sequence>MKSSDFGKVAVLMGGNSAEREVSLKSGHAVLNALIAQQIDAFAFDPAERPITDLLSLGVDRAFIVLHGRGGEDGAMQGALQSLNVPYTGSAVLGCALAMDKVRTKQIWQSLHLPVAPSIVIRVGSAQWDAAQILKQLGDKVIVKPALEGSSIGMSVASEAGELDAAIREALRYQSDVLVERWINGKEYTVALLNDEALPVIRLQTPHQFYDFSAKYQANDTQYHCPAGLSDEDEEYLRHLAVLAFSAIDGRGWGRIDAMRDDEGQWFLLEANAVPGMTEKSLVPMAAKQYGLSFEQLVWNILAQTLEQ</sequence>
<dbReference type="InterPro" id="IPR011127">
    <property type="entry name" value="Dala_Dala_lig_N"/>
</dbReference>
<dbReference type="InterPro" id="IPR005905">
    <property type="entry name" value="D_ala_D_ala"/>
</dbReference>
<accession>A0ABM9WL24</accession>
<dbReference type="GO" id="GO:0016874">
    <property type="term" value="F:ligase activity"/>
    <property type="evidence" value="ECO:0007669"/>
    <property type="project" value="UniProtKB-KW"/>
</dbReference>
<evidence type="ECO:0000313" key="19">
    <source>
        <dbReference type="EMBL" id="EAQ31615.1"/>
    </source>
</evidence>
<dbReference type="SUPFAM" id="SSF56059">
    <property type="entry name" value="Glutathione synthetase ATP-binding domain-like"/>
    <property type="match status" value="1"/>
</dbReference>
<feature type="domain" description="ATP-grasp" evidence="18">
    <location>
        <begin position="105"/>
        <end position="303"/>
    </location>
</feature>
<protein>
    <recommendedName>
        <fullName evidence="7 16">D-alanine--D-alanine ligase</fullName>
        <ecNumber evidence="7 16">6.3.2.4</ecNumber>
    </recommendedName>
    <alternativeName>
        <fullName evidence="16">D-Ala-D-Ala ligase</fullName>
    </alternativeName>
    <alternativeName>
        <fullName evidence="16">D-alanylalanine synthetase</fullName>
    </alternativeName>
</protein>
<evidence type="ECO:0000256" key="16">
    <source>
        <dbReference type="HAMAP-Rule" id="MF_00047"/>
    </source>
</evidence>
<evidence type="ECO:0000256" key="5">
    <source>
        <dbReference type="ARBA" id="ARBA00004752"/>
    </source>
</evidence>
<evidence type="ECO:0000256" key="2">
    <source>
        <dbReference type="ARBA" id="ARBA00001946"/>
    </source>
</evidence>
<evidence type="ECO:0000256" key="14">
    <source>
        <dbReference type="ARBA" id="ARBA00023316"/>
    </source>
</evidence>
<dbReference type="EC" id="6.3.2.4" evidence="7 16"/>
<dbReference type="SUPFAM" id="SSF52440">
    <property type="entry name" value="PreATP-grasp domain"/>
    <property type="match status" value="1"/>
</dbReference>
<name>A0ABM9WL24_9GAMM</name>
<organism evidence="19 20">
    <name type="scientific">Idiomarina baltica OS145</name>
    <dbReference type="NCBI Taxonomy" id="314276"/>
    <lineage>
        <taxon>Bacteria</taxon>
        <taxon>Pseudomonadati</taxon>
        <taxon>Pseudomonadota</taxon>
        <taxon>Gammaproteobacteria</taxon>
        <taxon>Alteromonadales</taxon>
        <taxon>Idiomarinaceae</taxon>
        <taxon>Idiomarina</taxon>
    </lineage>
</organism>
<dbReference type="InterPro" id="IPR011095">
    <property type="entry name" value="Dala_Dala_lig_C"/>
</dbReference>
<keyword evidence="14 16" id="KW-0961">Cell wall biogenesis/degradation</keyword>
<dbReference type="PIRSF" id="PIRSF039102">
    <property type="entry name" value="Ddl/VanB"/>
    <property type="match status" value="1"/>
</dbReference>
<keyword evidence="12 16" id="KW-0133">Cell shape</keyword>
<dbReference type="Pfam" id="PF01820">
    <property type="entry name" value="Dala_Dala_lig_N"/>
    <property type="match status" value="1"/>
</dbReference>
<dbReference type="PROSITE" id="PS00844">
    <property type="entry name" value="DALA_DALA_LIGASE_2"/>
    <property type="match status" value="1"/>
</dbReference>
<evidence type="ECO:0000256" key="15">
    <source>
        <dbReference type="ARBA" id="ARBA00047614"/>
    </source>
</evidence>
<dbReference type="Gene3D" id="3.40.50.20">
    <property type="match status" value="1"/>
</dbReference>
<evidence type="ECO:0000256" key="9">
    <source>
        <dbReference type="ARBA" id="ARBA00022598"/>
    </source>
</evidence>
<reference evidence="19 20" key="1">
    <citation type="submission" date="2006-01" db="EMBL/GenBank/DDBJ databases">
        <authorList>
            <person name="Brettar I."/>
            <person name="Hofle M."/>
            <person name="Ferriera S."/>
            <person name="Johnson J."/>
            <person name="Kravitz S."/>
            <person name="Halpern A."/>
            <person name="Remington K."/>
            <person name="Beeson K."/>
            <person name="Tran B."/>
            <person name="Rogers Y.-H."/>
            <person name="Friedman R."/>
            <person name="Venter J.C."/>
        </authorList>
    </citation>
    <scope>NUCLEOTIDE SEQUENCE [LARGE SCALE GENOMIC DNA]</scope>
    <source>
        <strain evidence="19 20">OS145</strain>
    </source>
</reference>
<dbReference type="InterPro" id="IPR016185">
    <property type="entry name" value="PreATP-grasp_dom_sf"/>
</dbReference>
<dbReference type="PROSITE" id="PS50975">
    <property type="entry name" value="ATP_GRASP"/>
    <property type="match status" value="1"/>
</dbReference>
<evidence type="ECO:0000313" key="20">
    <source>
        <dbReference type="Proteomes" id="UP000016543"/>
    </source>
</evidence>
<comment type="cofactor">
    <cofactor evidence="2">
        <name>Mg(2+)</name>
        <dbReference type="ChEBI" id="CHEBI:18420"/>
    </cofactor>
</comment>
<evidence type="ECO:0000256" key="1">
    <source>
        <dbReference type="ARBA" id="ARBA00001936"/>
    </source>
</evidence>
<keyword evidence="11 17" id="KW-0067">ATP-binding</keyword>
<evidence type="ECO:0000256" key="13">
    <source>
        <dbReference type="ARBA" id="ARBA00022984"/>
    </source>
</evidence>
<keyword evidence="8 16" id="KW-0963">Cytoplasm</keyword>
<evidence type="ECO:0000256" key="8">
    <source>
        <dbReference type="ARBA" id="ARBA00022490"/>
    </source>
</evidence>
<comment type="function">
    <text evidence="3 16">Cell wall formation.</text>
</comment>
<evidence type="ECO:0000259" key="18">
    <source>
        <dbReference type="PROSITE" id="PS50975"/>
    </source>
</evidence>
<dbReference type="PROSITE" id="PS00843">
    <property type="entry name" value="DALA_DALA_LIGASE_1"/>
    <property type="match status" value="1"/>
</dbReference>
<comment type="caution">
    <text evidence="19">The sequence shown here is derived from an EMBL/GenBank/DDBJ whole genome shotgun (WGS) entry which is preliminary data.</text>
</comment>
<dbReference type="HAMAP" id="MF_00047">
    <property type="entry name" value="Dala_Dala_lig"/>
    <property type="match status" value="1"/>
</dbReference>
<comment type="pathway">
    <text evidence="5 16">Cell wall biogenesis; peptidoglycan biosynthesis.</text>
</comment>
<comment type="similarity">
    <text evidence="6 16">Belongs to the D-alanine--D-alanine ligase family.</text>
</comment>